<dbReference type="AlphaFoldDB" id="A0AA38CN93"/>
<dbReference type="Proteomes" id="UP000824469">
    <property type="component" value="Unassembled WGS sequence"/>
</dbReference>
<sequence>MGDPMVFPAERTGRDENTWAMEGDGKEEMIVEVEGNDVGSDNGRGRRDDGSCGTLGESLTSTTSSTGVVEEMALETVALERDELPTTNEIFFGT</sequence>
<comment type="caution">
    <text evidence="2">The sequence shown here is derived from an EMBL/GenBank/DDBJ whole genome shotgun (WGS) entry which is preliminary data.</text>
</comment>
<name>A0AA38CN93_TAXCH</name>
<gene>
    <name evidence="2" type="ORF">KI387_031246</name>
</gene>
<keyword evidence="3" id="KW-1185">Reference proteome</keyword>
<reference evidence="2 3" key="1">
    <citation type="journal article" date="2021" name="Nat. Plants">
        <title>The Taxus genome provides insights into paclitaxel biosynthesis.</title>
        <authorList>
            <person name="Xiong X."/>
            <person name="Gou J."/>
            <person name="Liao Q."/>
            <person name="Li Y."/>
            <person name="Zhou Q."/>
            <person name="Bi G."/>
            <person name="Li C."/>
            <person name="Du R."/>
            <person name="Wang X."/>
            <person name="Sun T."/>
            <person name="Guo L."/>
            <person name="Liang H."/>
            <person name="Lu P."/>
            <person name="Wu Y."/>
            <person name="Zhang Z."/>
            <person name="Ro D.K."/>
            <person name="Shang Y."/>
            <person name="Huang S."/>
            <person name="Yan J."/>
        </authorList>
    </citation>
    <scope>NUCLEOTIDE SEQUENCE [LARGE SCALE GENOMIC DNA]</scope>
    <source>
        <strain evidence="2">Ta-2019</strain>
    </source>
</reference>
<evidence type="ECO:0000256" key="1">
    <source>
        <dbReference type="SAM" id="MobiDB-lite"/>
    </source>
</evidence>
<feature type="non-terminal residue" evidence="2">
    <location>
        <position position="94"/>
    </location>
</feature>
<organism evidence="2 3">
    <name type="scientific">Taxus chinensis</name>
    <name type="common">Chinese yew</name>
    <name type="synonym">Taxus wallichiana var. chinensis</name>
    <dbReference type="NCBI Taxonomy" id="29808"/>
    <lineage>
        <taxon>Eukaryota</taxon>
        <taxon>Viridiplantae</taxon>
        <taxon>Streptophyta</taxon>
        <taxon>Embryophyta</taxon>
        <taxon>Tracheophyta</taxon>
        <taxon>Spermatophyta</taxon>
        <taxon>Pinopsida</taxon>
        <taxon>Pinidae</taxon>
        <taxon>Conifers II</taxon>
        <taxon>Cupressales</taxon>
        <taxon>Taxaceae</taxon>
        <taxon>Taxus</taxon>
    </lineage>
</organism>
<feature type="compositionally biased region" description="Low complexity" evidence="1">
    <location>
        <begin position="51"/>
        <end position="66"/>
    </location>
</feature>
<accession>A0AA38CN93</accession>
<dbReference type="EMBL" id="JAHRHJ020000010">
    <property type="protein sequence ID" value="KAH9299564.1"/>
    <property type="molecule type" value="Genomic_DNA"/>
</dbReference>
<protein>
    <submittedName>
        <fullName evidence="2">Uncharacterized protein</fullName>
    </submittedName>
</protein>
<feature type="region of interest" description="Disordered" evidence="1">
    <location>
        <begin position="35"/>
        <end position="66"/>
    </location>
</feature>
<evidence type="ECO:0000313" key="3">
    <source>
        <dbReference type="Proteomes" id="UP000824469"/>
    </source>
</evidence>
<proteinExistence type="predicted"/>
<evidence type="ECO:0000313" key="2">
    <source>
        <dbReference type="EMBL" id="KAH9299564.1"/>
    </source>
</evidence>